<proteinExistence type="predicted"/>
<accession>A0ABQ0M433</accession>
<evidence type="ECO:0000313" key="3">
    <source>
        <dbReference type="EMBL" id="GAT58131.1"/>
    </source>
</evidence>
<feature type="chain" id="PRO_5047441490" description="DNase1 protein" evidence="2">
    <location>
        <begin position="20"/>
        <end position="183"/>
    </location>
</feature>
<feature type="region of interest" description="Disordered" evidence="1">
    <location>
        <begin position="151"/>
        <end position="183"/>
    </location>
</feature>
<evidence type="ECO:0008006" key="5">
    <source>
        <dbReference type="Google" id="ProtNLM"/>
    </source>
</evidence>
<gene>
    <name evidence="3" type="ORF">MCHLO_14594</name>
</gene>
<evidence type="ECO:0000313" key="4">
    <source>
        <dbReference type="Proteomes" id="UP000815677"/>
    </source>
</evidence>
<organism evidence="3 4">
    <name type="scientific">Mycena chlorophos</name>
    <name type="common">Agaric fungus</name>
    <name type="synonym">Agaricus chlorophos</name>
    <dbReference type="NCBI Taxonomy" id="658473"/>
    <lineage>
        <taxon>Eukaryota</taxon>
        <taxon>Fungi</taxon>
        <taxon>Dikarya</taxon>
        <taxon>Basidiomycota</taxon>
        <taxon>Agaricomycotina</taxon>
        <taxon>Agaricomycetes</taxon>
        <taxon>Agaricomycetidae</taxon>
        <taxon>Agaricales</taxon>
        <taxon>Marasmiineae</taxon>
        <taxon>Mycenaceae</taxon>
        <taxon>Mycena</taxon>
    </lineage>
</organism>
<name>A0ABQ0M433_MYCCL</name>
<dbReference type="EMBL" id="DF849577">
    <property type="protein sequence ID" value="GAT58131.1"/>
    <property type="molecule type" value="Genomic_DNA"/>
</dbReference>
<keyword evidence="2" id="KW-0732">Signal</keyword>
<evidence type="ECO:0000256" key="1">
    <source>
        <dbReference type="SAM" id="MobiDB-lite"/>
    </source>
</evidence>
<feature type="signal peptide" evidence="2">
    <location>
        <begin position="1"/>
        <end position="19"/>
    </location>
</feature>
<dbReference type="Proteomes" id="UP000815677">
    <property type="component" value="Unassembled WGS sequence"/>
</dbReference>
<keyword evidence="4" id="KW-1185">Reference proteome</keyword>
<evidence type="ECO:0000256" key="2">
    <source>
        <dbReference type="SAM" id="SignalP"/>
    </source>
</evidence>
<reference evidence="3" key="1">
    <citation type="submission" date="2014-09" db="EMBL/GenBank/DDBJ databases">
        <title>Genome sequence of the luminous mushroom Mycena chlorophos for searching fungal bioluminescence genes.</title>
        <authorList>
            <person name="Tanaka Y."/>
            <person name="Kasuga D."/>
            <person name="Oba Y."/>
            <person name="Hase S."/>
            <person name="Sato K."/>
            <person name="Oba Y."/>
            <person name="Sakakibara Y."/>
        </authorList>
    </citation>
    <scope>NUCLEOTIDE SEQUENCE</scope>
</reference>
<sequence>MSPLLSLVLAAFALTYVAADETTLVVPFVDPQAISAKVVGVDTANTRTTYELFQGAYTGTWSDPEGSFPGTATLVEGADYASFTYVVNDPEDGSFTIGGVCSLGNGQEASINPGLRGANLNSSAAVFVISGFSGSGGCQNVCALTERTHTDTARNSWPRQDAIAFPKSSAAERWQSASRPPRS</sequence>
<protein>
    <recommendedName>
        <fullName evidence="5">DNase1 protein</fullName>
    </recommendedName>
</protein>